<reference evidence="3 4" key="1">
    <citation type="submission" date="2019-12" db="EMBL/GenBank/DDBJ databases">
        <title>complete genome sequences of Aeromonas caviae str. WP2-W18-ESBL-01 isolated from wastewater treatment plant effluent.</title>
        <authorList>
            <person name="Sekizuka T."/>
            <person name="Itokawa K."/>
            <person name="Yatsu K."/>
            <person name="Inamine Y."/>
            <person name="Kuroda M."/>
        </authorList>
    </citation>
    <scope>NUCLEOTIDE SEQUENCE [LARGE SCALE GENOMIC DNA]</scope>
    <source>
        <strain evidence="3 4">WP2-W18-ESBL-01</strain>
    </source>
</reference>
<evidence type="ECO:0000256" key="1">
    <source>
        <dbReference type="SAM" id="Phobius"/>
    </source>
</evidence>
<proteinExistence type="predicted"/>
<sequence>MKSQSGVALIIALIILVPLTLIAVVVMQSSGQDLKMAGSSASFRQAEHRLEGIIEAAIQSNNISTVIAGMSDTPGASAAISINSSNASAAVALANRTETVCKRKIDASSSNVIPKCKYVELQANVNYGKYVRPLTWVAGVEQPLLTE</sequence>
<dbReference type="InterPro" id="IPR025746">
    <property type="entry name" value="PilX_N_dom"/>
</dbReference>
<accession>A0A6S4TI12</accession>
<dbReference type="EMBL" id="AP021927">
    <property type="protein sequence ID" value="BBQ28995.1"/>
    <property type="molecule type" value="Genomic_DNA"/>
</dbReference>
<name>A0A6S4TI12_AERCA</name>
<evidence type="ECO:0000313" key="4">
    <source>
        <dbReference type="Proteomes" id="UP000515756"/>
    </source>
</evidence>
<keyword evidence="1" id="KW-1133">Transmembrane helix</keyword>
<dbReference type="Pfam" id="PF14341">
    <property type="entry name" value="PilX_N"/>
    <property type="match status" value="1"/>
</dbReference>
<dbReference type="RefSeq" id="WP_182935766.1">
    <property type="nucleotide sequence ID" value="NZ_AP021927.1"/>
</dbReference>
<keyword evidence="1" id="KW-0472">Membrane</keyword>
<gene>
    <name evidence="3" type="primary">tppD</name>
    <name evidence="3" type="ORF">WP2W18E01_05770</name>
</gene>
<evidence type="ECO:0000313" key="3">
    <source>
        <dbReference type="EMBL" id="BBQ28995.1"/>
    </source>
</evidence>
<feature type="domain" description="Type 4 fimbrial biogenesis protein PilX N-terminal" evidence="2">
    <location>
        <begin position="5"/>
        <end position="42"/>
    </location>
</feature>
<evidence type="ECO:0000259" key="2">
    <source>
        <dbReference type="Pfam" id="PF14341"/>
    </source>
</evidence>
<organism evidence="3 4">
    <name type="scientific">Aeromonas caviae</name>
    <name type="common">Aeromonas punctata</name>
    <dbReference type="NCBI Taxonomy" id="648"/>
    <lineage>
        <taxon>Bacteria</taxon>
        <taxon>Pseudomonadati</taxon>
        <taxon>Pseudomonadota</taxon>
        <taxon>Gammaproteobacteria</taxon>
        <taxon>Aeromonadales</taxon>
        <taxon>Aeromonadaceae</taxon>
        <taxon>Aeromonas</taxon>
    </lineage>
</organism>
<feature type="transmembrane region" description="Helical" evidence="1">
    <location>
        <begin position="6"/>
        <end position="26"/>
    </location>
</feature>
<protein>
    <submittedName>
        <fullName evidence="3">Type IV pilus pseudopilin</fullName>
    </submittedName>
</protein>
<keyword evidence="1" id="KW-0812">Transmembrane</keyword>
<dbReference type="Proteomes" id="UP000515756">
    <property type="component" value="Chromosome"/>
</dbReference>
<dbReference type="AlphaFoldDB" id="A0A6S4TI12"/>